<dbReference type="InterPro" id="IPR011004">
    <property type="entry name" value="Trimer_LpxA-like_sf"/>
</dbReference>
<keyword evidence="2" id="KW-0012">Acyltransferase</keyword>
<organism evidence="3 4">
    <name type="scientific">Flagellimonas olearia</name>
    <dbReference type="NCBI Taxonomy" id="552546"/>
    <lineage>
        <taxon>Bacteria</taxon>
        <taxon>Pseudomonadati</taxon>
        <taxon>Bacteroidota</taxon>
        <taxon>Flavobacteriia</taxon>
        <taxon>Flavobacteriales</taxon>
        <taxon>Flavobacteriaceae</taxon>
        <taxon>Flagellimonas</taxon>
    </lineage>
</organism>
<dbReference type="InterPro" id="IPR050065">
    <property type="entry name" value="GlmU-like"/>
</dbReference>
<dbReference type="PANTHER" id="PTHR43584">
    <property type="entry name" value="NUCLEOTIDYL TRANSFERASE"/>
    <property type="match status" value="1"/>
</dbReference>
<dbReference type="Gene3D" id="2.160.10.10">
    <property type="entry name" value="Hexapeptide repeat proteins"/>
    <property type="match status" value="1"/>
</dbReference>
<dbReference type="PANTHER" id="PTHR43584:SF8">
    <property type="entry name" value="N-ACETYLMURAMATE ALPHA-1-PHOSPHATE URIDYLYLTRANSFERASE"/>
    <property type="match status" value="1"/>
</dbReference>
<keyword evidence="1 3" id="KW-0808">Transferase</keyword>
<keyword evidence="4" id="KW-1185">Reference proteome</keyword>
<name>A0A444VHD4_9FLAO</name>
<evidence type="ECO:0000313" key="4">
    <source>
        <dbReference type="Proteomes" id="UP000290261"/>
    </source>
</evidence>
<evidence type="ECO:0000256" key="2">
    <source>
        <dbReference type="ARBA" id="ARBA00023315"/>
    </source>
</evidence>
<sequence length="202" mass="22292">MIDLQDFISDIPFYDDLKRLGLPWEITTEVQTFIMGILPHLGSDFHIENHVAIHKSSIVEQGVTFKHPTIVMENCHIGAHAYFREGVFLDRSVKIGPSTEIKGSLIFSNTAIAHLNYVGNSIIGSNVNFEAGSIAANHYNERTDKEIVLNYDGKLIATGVKKFGALVGDNSRIGANAVLSPGTLLKKNTIVKRLELVEQHPL</sequence>
<dbReference type="GO" id="GO:0016746">
    <property type="term" value="F:acyltransferase activity"/>
    <property type="evidence" value="ECO:0007669"/>
    <property type="project" value="UniProtKB-KW"/>
</dbReference>
<evidence type="ECO:0000313" key="3">
    <source>
        <dbReference type="EMBL" id="RYC50175.1"/>
    </source>
</evidence>
<evidence type="ECO:0000256" key="1">
    <source>
        <dbReference type="ARBA" id="ARBA00022679"/>
    </source>
</evidence>
<gene>
    <name evidence="3" type="ORF">DN53_06760</name>
</gene>
<dbReference type="AlphaFoldDB" id="A0A444VHD4"/>
<dbReference type="SUPFAM" id="SSF51161">
    <property type="entry name" value="Trimeric LpxA-like enzymes"/>
    <property type="match status" value="1"/>
</dbReference>
<proteinExistence type="predicted"/>
<dbReference type="Proteomes" id="UP000290261">
    <property type="component" value="Unassembled WGS sequence"/>
</dbReference>
<dbReference type="GO" id="GO:0016779">
    <property type="term" value="F:nucleotidyltransferase activity"/>
    <property type="evidence" value="ECO:0007669"/>
    <property type="project" value="UniProtKB-ARBA"/>
</dbReference>
<dbReference type="EMBL" id="JJMP01000012">
    <property type="protein sequence ID" value="RYC50175.1"/>
    <property type="molecule type" value="Genomic_DNA"/>
</dbReference>
<accession>A0A444VHD4</accession>
<reference evidence="3 4" key="1">
    <citation type="submission" date="2014-04" db="EMBL/GenBank/DDBJ databases">
        <title>Whole genome of Muricauda olearia.</title>
        <authorList>
            <person name="Zhang X.-H."/>
            <person name="Tang K."/>
        </authorList>
    </citation>
    <scope>NUCLEOTIDE SEQUENCE [LARGE SCALE GENOMIC DNA]</scope>
    <source>
        <strain evidence="3 4">Th120</strain>
    </source>
</reference>
<protein>
    <submittedName>
        <fullName evidence="3">LpxA family transferase</fullName>
    </submittedName>
</protein>
<dbReference type="RefSeq" id="WP_129656185.1">
    <property type="nucleotide sequence ID" value="NZ_ML142916.1"/>
</dbReference>
<comment type="caution">
    <text evidence="3">The sequence shown here is derived from an EMBL/GenBank/DDBJ whole genome shotgun (WGS) entry which is preliminary data.</text>
</comment>